<sequence>MDLLGALRFVQGSIARKELQEGLTHFRIENGYVRGFNGTIALCAPIGLQIDCTPKAEPMLKAIAACDDAVQMTMLANGKLNIKSGGFKVSVDTLTGPTVHVEPEGETYPINGEAFLGGLERVQPFISDDASRPWSCGVLVKAGSMYATNNASIVQYWFGAVFPVDCVVPRMAIKELLRIKKAPTHISAAKNSMTFHYADGCWLRTQLLALEWPNIDSIIERTEKGQSLYPIDGELFNCLEKIKPFADKMGKVYIENALVRTHFVELDGASAMFKEYQTVGVYNIDLLLQLKGIATEWDASRYNVMDDRNMNTPIIFYGENMRGVIAGFKL</sequence>
<accession>A0AAU8EF05</accession>
<dbReference type="Gene3D" id="3.70.10.10">
    <property type="match status" value="1"/>
</dbReference>
<proteinExistence type="predicted"/>
<dbReference type="Gene3D" id="3.10.150.10">
    <property type="entry name" value="DNA Polymerase III, subunit A, domain 2"/>
    <property type="match status" value="1"/>
</dbReference>
<reference evidence="1" key="1">
    <citation type="submission" date="2024-05" db="EMBL/GenBank/DDBJ databases">
        <authorList>
            <person name="Ferriol-Gonzalez C."/>
            <person name="Concha-Eloko R."/>
            <person name="Bernabeu-Gimeno M."/>
            <person name="Fernandez-Cuenca F."/>
            <person name="Canada-Garcia J.E."/>
            <person name="Garcia-Cobos S."/>
            <person name="Sanjuan R."/>
            <person name="Domingo-Calap P."/>
        </authorList>
    </citation>
    <scope>NUCLEOTIDE SEQUENCE</scope>
</reference>
<name>A0AAU8EF05_9VIRU</name>
<organism evidence="1">
    <name type="scientific">Klebsiella phage vB_Kpn2-P2</name>
    <dbReference type="NCBI Taxonomy" id="3230849"/>
    <lineage>
        <taxon>Viruses</taxon>
    </lineage>
</organism>
<dbReference type="EMBL" id="PP848851">
    <property type="protein sequence ID" value="XCG96910.1"/>
    <property type="molecule type" value="Genomic_DNA"/>
</dbReference>
<evidence type="ECO:0000313" key="1">
    <source>
        <dbReference type="EMBL" id="XCG96910.1"/>
    </source>
</evidence>
<gene>
    <name evidence="1" type="ORF">vBKpn2P2_62</name>
</gene>
<protein>
    <submittedName>
        <fullName evidence="1">DNA polymerase processivity factor</fullName>
    </submittedName>
</protein>